<evidence type="ECO:0000313" key="3">
    <source>
        <dbReference type="EMBL" id="VFR87696.1"/>
    </source>
</evidence>
<evidence type="ECO:0000313" key="4">
    <source>
        <dbReference type="EMBL" id="VFS21750.1"/>
    </source>
</evidence>
<sequence length="61" mass="7101">MLTARCHARCLRFPLQLYRWLPGKPRPDSALDCFGETIGRLPVRETLYFTAFSVRKTYLAP</sequence>
<proteinExistence type="predicted"/>
<evidence type="ECO:0000313" key="2">
    <source>
        <dbReference type="EMBL" id="VFR71081.1"/>
    </source>
</evidence>
<reference evidence="3" key="1">
    <citation type="submission" date="2019-03" db="EMBL/GenBank/DDBJ databases">
        <authorList>
            <person name="Danneels B."/>
        </authorList>
    </citation>
    <scope>NUCLEOTIDE SEQUENCE</scope>
</reference>
<dbReference type="EMBL" id="CAADIZ010000010">
    <property type="protein sequence ID" value="VFS21750.1"/>
    <property type="molecule type" value="Genomic_DNA"/>
</dbReference>
<organism evidence="3">
    <name type="scientific">plant metagenome</name>
    <dbReference type="NCBI Taxonomy" id="1297885"/>
    <lineage>
        <taxon>unclassified sequences</taxon>
        <taxon>metagenomes</taxon>
        <taxon>organismal metagenomes</taxon>
    </lineage>
</organism>
<name>A0A484UM27_9ZZZZ</name>
<dbReference type="EMBL" id="CAADII010000001">
    <property type="protein sequence ID" value="VFR52708.1"/>
    <property type="molecule type" value="Genomic_DNA"/>
</dbReference>
<accession>A0A484UM27</accession>
<gene>
    <name evidence="1" type="ORF">BRI6_1974</name>
    <name evidence="2" type="ORF">BRI9_2029</name>
    <name evidence="3" type="ORF">IVO3_2026</name>
    <name evidence="4" type="ORF">RAN7_2001</name>
</gene>
<dbReference type="EMBL" id="CAADIK010000026">
    <property type="protein sequence ID" value="VFR71081.1"/>
    <property type="molecule type" value="Genomic_DNA"/>
</dbReference>
<protein>
    <submittedName>
        <fullName evidence="3">Uncharacterized protein</fullName>
    </submittedName>
</protein>
<dbReference type="AlphaFoldDB" id="A0A484UM27"/>
<evidence type="ECO:0000313" key="1">
    <source>
        <dbReference type="EMBL" id="VFR52708.1"/>
    </source>
</evidence>
<dbReference type="EMBL" id="CAADIP010000018">
    <property type="protein sequence ID" value="VFR87696.1"/>
    <property type="molecule type" value="Genomic_DNA"/>
</dbReference>